<evidence type="ECO:0000313" key="2">
    <source>
        <dbReference type="Proteomes" id="UP000800097"/>
    </source>
</evidence>
<dbReference type="Proteomes" id="UP000800097">
    <property type="component" value="Unassembled WGS sequence"/>
</dbReference>
<dbReference type="AlphaFoldDB" id="A0A6A6JWQ0"/>
<name>A0A6A6JWQ0_WESOR</name>
<reference evidence="1" key="1">
    <citation type="journal article" date="2020" name="Stud. Mycol.">
        <title>101 Dothideomycetes genomes: a test case for predicting lifestyles and emergence of pathogens.</title>
        <authorList>
            <person name="Haridas S."/>
            <person name="Albert R."/>
            <person name="Binder M."/>
            <person name="Bloem J."/>
            <person name="Labutti K."/>
            <person name="Salamov A."/>
            <person name="Andreopoulos B."/>
            <person name="Baker S."/>
            <person name="Barry K."/>
            <person name="Bills G."/>
            <person name="Bluhm B."/>
            <person name="Cannon C."/>
            <person name="Castanera R."/>
            <person name="Culley D."/>
            <person name="Daum C."/>
            <person name="Ezra D."/>
            <person name="Gonzalez J."/>
            <person name="Henrissat B."/>
            <person name="Kuo A."/>
            <person name="Liang C."/>
            <person name="Lipzen A."/>
            <person name="Lutzoni F."/>
            <person name="Magnuson J."/>
            <person name="Mondo S."/>
            <person name="Nolan M."/>
            <person name="Ohm R."/>
            <person name="Pangilinan J."/>
            <person name="Park H.-J."/>
            <person name="Ramirez L."/>
            <person name="Alfaro M."/>
            <person name="Sun H."/>
            <person name="Tritt A."/>
            <person name="Yoshinaga Y."/>
            <person name="Zwiers L.-H."/>
            <person name="Turgeon B."/>
            <person name="Goodwin S."/>
            <person name="Spatafora J."/>
            <person name="Crous P."/>
            <person name="Grigoriev I."/>
        </authorList>
    </citation>
    <scope>NUCLEOTIDE SEQUENCE</scope>
    <source>
        <strain evidence="1">CBS 379.55</strain>
    </source>
</reference>
<gene>
    <name evidence="1" type="ORF">EI97DRAFT_9739</name>
</gene>
<dbReference type="EMBL" id="ML986484">
    <property type="protein sequence ID" value="KAF2280837.1"/>
    <property type="molecule type" value="Genomic_DNA"/>
</dbReference>
<keyword evidence="2" id="KW-1185">Reference proteome</keyword>
<proteinExistence type="predicted"/>
<sequence>MNHSRRSGTLSLRHRRATTRMNGPGWANLENGDCYSVYKQIVSREPRNGTVTEYSQLVPASHCMRLTSRVTGIAEPRFCACHARPYGGEHPPPLSDGTRLFPPPFLRLLSIRVPSRDPRENFCRLPEGCAGRHGFDLQVAAGSMGVLRGNCQAQAERKSELARARGRA</sequence>
<dbReference type="RefSeq" id="XP_033658374.1">
    <property type="nucleotide sequence ID" value="XM_033803256.1"/>
</dbReference>
<organism evidence="1 2">
    <name type="scientific">Westerdykella ornata</name>
    <dbReference type="NCBI Taxonomy" id="318751"/>
    <lineage>
        <taxon>Eukaryota</taxon>
        <taxon>Fungi</taxon>
        <taxon>Dikarya</taxon>
        <taxon>Ascomycota</taxon>
        <taxon>Pezizomycotina</taxon>
        <taxon>Dothideomycetes</taxon>
        <taxon>Pleosporomycetidae</taxon>
        <taxon>Pleosporales</taxon>
        <taxon>Sporormiaceae</taxon>
        <taxon>Westerdykella</taxon>
    </lineage>
</organism>
<accession>A0A6A6JWQ0</accession>
<evidence type="ECO:0000313" key="1">
    <source>
        <dbReference type="EMBL" id="KAF2280837.1"/>
    </source>
</evidence>
<dbReference type="GeneID" id="54556431"/>
<protein>
    <submittedName>
        <fullName evidence="1">Uncharacterized protein</fullName>
    </submittedName>
</protein>